<protein>
    <submittedName>
        <fullName evidence="2">Uncharacterized protein</fullName>
    </submittedName>
</protein>
<dbReference type="Proteomes" id="UP001172101">
    <property type="component" value="Unassembled WGS sequence"/>
</dbReference>
<evidence type="ECO:0000313" key="2">
    <source>
        <dbReference type="EMBL" id="KAK0712877.1"/>
    </source>
</evidence>
<comment type="caution">
    <text evidence="2">The sequence shown here is derived from an EMBL/GenBank/DDBJ whole genome shotgun (WGS) entry which is preliminary data.</text>
</comment>
<dbReference type="GeneID" id="85323357"/>
<dbReference type="EMBL" id="JAUIRO010000005">
    <property type="protein sequence ID" value="KAK0712877.1"/>
    <property type="molecule type" value="Genomic_DNA"/>
</dbReference>
<gene>
    <name evidence="2" type="ORF">B0T26DRAFT_677285</name>
</gene>
<sequence>MAAQRLLKLGIHKRHSRITAVRLDAALATIKLREVGPGPGSRTTAPTPRTRGETVKHNSCELPTEKLQQKFGNQECYSPDQLQVKWAHKRPDSGEDCLNDRARIFHRYSSPSSFFLVCISIALEAGRLWEIVAMLPTLEQEYELRKCNRRIPLQDCYLQIQQEAAGLLASMTMQFNNQSGTSTSKPSALMCREFSVDESEYAPQRRNHFETFQRLWNEEQADLAAYARRHQESTLERPTVTSPEHRQSQPQQSREPNAGARTHTTEPSSSRYREPSASESQIRGFAAWETLGKGPQSPTGSRELPRLRGHGLPLENADSNQEVIWGLLETMRERLDEGDGDSLAVLYRLILELLDRMNAQAVGLTDGLNELRLRQDEAARVVRVAAHVPLEQQKGKLRDVLLHSIEREEEENDNDANEVDQGDDDDDDDDNVLSRLKVEFDKSIDGPEESHIKAGIKGKGGPRYTQTRFTVESSVVNARQAVAAQVVTPQVVVPQVVKSKQGAASTVAENTTAAGDKRRADGELGGSPGKKPAPPWVRVNAFRTLVSYAWFDAPYAVIVFCSSRLNGTKGHDEN</sequence>
<dbReference type="AlphaFoldDB" id="A0AA40ABN0"/>
<feature type="region of interest" description="Disordered" evidence="1">
    <location>
        <begin position="407"/>
        <end position="431"/>
    </location>
</feature>
<dbReference type="RefSeq" id="XP_060294200.1">
    <property type="nucleotide sequence ID" value="XM_060440087.1"/>
</dbReference>
<evidence type="ECO:0000256" key="1">
    <source>
        <dbReference type="SAM" id="MobiDB-lite"/>
    </source>
</evidence>
<proteinExistence type="predicted"/>
<keyword evidence="3" id="KW-1185">Reference proteome</keyword>
<reference evidence="2" key="1">
    <citation type="submission" date="2023-06" db="EMBL/GenBank/DDBJ databases">
        <title>Genome-scale phylogeny and comparative genomics of the fungal order Sordariales.</title>
        <authorList>
            <consortium name="Lawrence Berkeley National Laboratory"/>
            <person name="Hensen N."/>
            <person name="Bonometti L."/>
            <person name="Westerberg I."/>
            <person name="Brannstrom I.O."/>
            <person name="Guillou S."/>
            <person name="Cros-Aarteil S."/>
            <person name="Calhoun S."/>
            <person name="Haridas S."/>
            <person name="Kuo A."/>
            <person name="Mondo S."/>
            <person name="Pangilinan J."/>
            <person name="Riley R."/>
            <person name="LaButti K."/>
            <person name="Andreopoulos B."/>
            <person name="Lipzen A."/>
            <person name="Chen C."/>
            <person name="Yanf M."/>
            <person name="Daum C."/>
            <person name="Ng V."/>
            <person name="Clum A."/>
            <person name="Steindorff A."/>
            <person name="Ohm R."/>
            <person name="Martin F."/>
            <person name="Silar P."/>
            <person name="Natvig D."/>
            <person name="Lalanne C."/>
            <person name="Gautier V."/>
            <person name="Ament-velasquez S.L."/>
            <person name="Kruys A."/>
            <person name="Hutchinson M.I."/>
            <person name="Powell A.J."/>
            <person name="Barry K."/>
            <person name="Miller A.N."/>
            <person name="Grigoriev I.V."/>
            <person name="Debuchy R."/>
            <person name="Gladieux P."/>
            <person name="Thoren M.H."/>
            <person name="Johannesson H."/>
        </authorList>
    </citation>
    <scope>NUCLEOTIDE SEQUENCE</scope>
    <source>
        <strain evidence="2">SMH2392-1A</strain>
    </source>
</reference>
<feature type="compositionally biased region" description="Polar residues" evidence="1">
    <location>
        <begin position="502"/>
        <end position="513"/>
    </location>
</feature>
<feature type="region of interest" description="Disordered" evidence="1">
    <location>
        <begin position="34"/>
        <end position="55"/>
    </location>
</feature>
<feature type="region of interest" description="Disordered" evidence="1">
    <location>
        <begin position="444"/>
        <end position="464"/>
    </location>
</feature>
<evidence type="ECO:0000313" key="3">
    <source>
        <dbReference type="Proteomes" id="UP001172101"/>
    </source>
</evidence>
<feature type="region of interest" description="Disordered" evidence="1">
    <location>
        <begin position="501"/>
        <end position="533"/>
    </location>
</feature>
<organism evidence="2 3">
    <name type="scientific">Lasiosphaeria miniovina</name>
    <dbReference type="NCBI Taxonomy" id="1954250"/>
    <lineage>
        <taxon>Eukaryota</taxon>
        <taxon>Fungi</taxon>
        <taxon>Dikarya</taxon>
        <taxon>Ascomycota</taxon>
        <taxon>Pezizomycotina</taxon>
        <taxon>Sordariomycetes</taxon>
        <taxon>Sordariomycetidae</taxon>
        <taxon>Sordariales</taxon>
        <taxon>Lasiosphaeriaceae</taxon>
        <taxon>Lasiosphaeria</taxon>
    </lineage>
</organism>
<feature type="region of interest" description="Disordered" evidence="1">
    <location>
        <begin position="228"/>
        <end position="315"/>
    </location>
</feature>
<accession>A0AA40ABN0</accession>
<name>A0AA40ABN0_9PEZI</name>